<dbReference type="SUPFAM" id="SSF48371">
    <property type="entry name" value="ARM repeat"/>
    <property type="match status" value="2"/>
</dbReference>
<dbReference type="Gene3D" id="1.25.10.10">
    <property type="entry name" value="Leucine-rich Repeat Variant"/>
    <property type="match status" value="1"/>
</dbReference>
<accession>A0A9P0IRF7</accession>
<reference evidence="1" key="1">
    <citation type="submission" date="2022-02" db="EMBL/GenBank/DDBJ databases">
        <authorList>
            <person name="King R."/>
        </authorList>
    </citation>
    <scope>NUCLEOTIDE SEQUENCE</scope>
</reference>
<protein>
    <recommendedName>
        <fullName evidence="3">Rotatin</fullName>
    </recommendedName>
</protein>
<sequence>REWSSNGGLIVGTEDYKNISSNLDEYSDFSYDCSNGMDWHFPVVADLCQDSQWLLFENNFSLNESSVSEICYIFKNKILCEFQTEIFLQHPLIIQKLIKWLNENKEKELILECLMYLVEKLIRRHHECTTGLCENNESISSNYDSNSQISIRETNSESSTNDEISRWGIAKFCVILMPVLLKQISFNSGGAFSLFMSSMHLLSSISNSCNIKFYIELVFSDYTIKSLLLNEPLSSLKFLIIAKEILKHDSSNDQFKVLICNILKQPYWIHLYPELYYQLYEKVTNEELLEQQIIKRVNNAYILSSTSNLDIKQFAHLFRSSLPIICFHKQFTVIDKFITNTCKYAKLTEITDNEKEYSNILLSLLSFKSVEIVLYTYLALNNTMKKLFNHLNLESKKIDRLINNLLSTNVLNEIICFGCNNSNEQIRQSASEIIEQIIKSKNIINNNQWKCFLKNLAPIFPVLYCYANQTSTLGQIVLDLFDPDQAEKLNISKLALLHSTVVMLFSKNKTSRVEANNRITWIFKTSLNRNIKLPNDIFVMEIDEVNEQVDKPIGEYNEKDLDDMIDLISNEFSSHQTIKCALYKISVILEYNHLQQHFICNRGMDIILNLLKSSKMFVNERGLLIALLKLILCFTKKKELTINDDHSLANNIEVQQLLISVLSDFYEVPLVKQYVFQIFFYCIFKQYLTYFGKIPIVVKNKINTPVKFDNYYYTANNSDDTMLFSKIKENYNCMEVLILTWHLKHYDNIDDFLENGLTATTENHVFNNVFQHFRKACIKWSVKKYLVDLIAAKSHQVALAILDDLRRYLEISVYINQFEVDEELLENALKKFLILPPIFLTDLQTLIVVLKLLNFALTKKVLINKFNWVAEVLMKSESMHHNMADDFKNDDKSKQLCNQFFIELYEVYWLCLKNYSHFSTLNLTKLLFDRLESTKHEIVLLQVNMKCLTLLTENTKHIDKDIVKMYLSQFISLKTIVTNNSNDKSLQRSYLTVLNHILHHTILIPNISEVWCMYDWETWTWSMIHSTDSLVRALVFQFSAGLAVIDIPVSHNLIHLALNYFSESNCLENCIVAEQATLFCSNLFCSPKFKSLCHQYIIKLDFDAFVQIINLCSYYDYTKPEKKYFFTSPKLVSNICCMLFNMFTLTEVNLYELNQHNQFVQALFLCLKKYLTPMSIEKPNIMEMCGRICSILTIFIPVSNYNFENLLNSLNVVYERINIHLDHCTTMVWKSLFKLTTIVIQCTNYKTFVITNNFITALLTSITSKNNDLCIEALNVVSLVTSQLSKKFAHRVCNILIRTLLLEWHDKLKRKMLLIALSNIFLEQPSTYETARQNNVLPFIISKLKSMQLQVTKHSNQKSKVLQTEYLEVVRFCCNLFYGCHDAREDASTELPDLIHKFWPIVVANPKSDILICTLQMLVSLTSSCPSACSAMTMTSSTLGVDAKTKCTSFSLFHEVISLSTNFHLNDDILNITLQLISNCCQAQECRVTITKSKLLSSILLALNLKDKKRPIKIEQQCLKFLLILTSYNDGQIHLLKVDYALDTLVDLLKSNYINDSLAILRNLCFNGQNRIVILSSDVFLNGIKTLLETGNLTNQNYKDISLAIWAIACNNQKARLQLRHWGIDKYFEKSTDLSICNDETQNIINCTYKILKN</sequence>
<dbReference type="GO" id="GO:0036064">
    <property type="term" value="C:ciliary basal body"/>
    <property type="evidence" value="ECO:0007669"/>
    <property type="project" value="InterPro"/>
</dbReference>
<dbReference type="EMBL" id="OU899034">
    <property type="protein sequence ID" value="CAH1714893.1"/>
    <property type="molecule type" value="Genomic_DNA"/>
</dbReference>
<evidence type="ECO:0000313" key="1">
    <source>
        <dbReference type="EMBL" id="CAH1714893.1"/>
    </source>
</evidence>
<dbReference type="GO" id="GO:0005814">
    <property type="term" value="C:centriole"/>
    <property type="evidence" value="ECO:0007669"/>
    <property type="project" value="TreeGrafter"/>
</dbReference>
<gene>
    <name evidence="1" type="ORF">APHIGO_LOCUS2965</name>
</gene>
<dbReference type="InterPro" id="IPR030791">
    <property type="entry name" value="Rotatin"/>
</dbReference>
<dbReference type="PANTHER" id="PTHR31691">
    <property type="entry name" value="ROTATIN"/>
    <property type="match status" value="1"/>
</dbReference>
<dbReference type="Proteomes" id="UP001154329">
    <property type="component" value="Chromosome 1"/>
</dbReference>
<dbReference type="GO" id="GO:0010457">
    <property type="term" value="P:centriole-centriole cohesion"/>
    <property type="evidence" value="ECO:0007669"/>
    <property type="project" value="TreeGrafter"/>
</dbReference>
<dbReference type="GO" id="GO:0032053">
    <property type="term" value="P:ciliary basal body organization"/>
    <property type="evidence" value="ECO:0007669"/>
    <property type="project" value="TreeGrafter"/>
</dbReference>
<dbReference type="PANTHER" id="PTHR31691:SF1">
    <property type="entry name" value="ROTATIN"/>
    <property type="match status" value="1"/>
</dbReference>
<dbReference type="InterPro" id="IPR016024">
    <property type="entry name" value="ARM-type_fold"/>
</dbReference>
<feature type="non-terminal residue" evidence="1">
    <location>
        <position position="1654"/>
    </location>
</feature>
<organism evidence="1 2">
    <name type="scientific">Aphis gossypii</name>
    <name type="common">Cotton aphid</name>
    <dbReference type="NCBI Taxonomy" id="80765"/>
    <lineage>
        <taxon>Eukaryota</taxon>
        <taxon>Metazoa</taxon>
        <taxon>Ecdysozoa</taxon>
        <taxon>Arthropoda</taxon>
        <taxon>Hexapoda</taxon>
        <taxon>Insecta</taxon>
        <taxon>Pterygota</taxon>
        <taxon>Neoptera</taxon>
        <taxon>Paraneoptera</taxon>
        <taxon>Hemiptera</taxon>
        <taxon>Sternorrhyncha</taxon>
        <taxon>Aphidomorpha</taxon>
        <taxon>Aphidoidea</taxon>
        <taxon>Aphididae</taxon>
        <taxon>Aphidini</taxon>
        <taxon>Aphis</taxon>
        <taxon>Aphis</taxon>
    </lineage>
</organism>
<reference evidence="1" key="2">
    <citation type="submission" date="2022-10" db="EMBL/GenBank/DDBJ databases">
        <authorList>
            <consortium name="ENA_rothamsted_submissions"/>
            <consortium name="culmorum"/>
            <person name="King R."/>
        </authorList>
    </citation>
    <scope>NUCLEOTIDE SEQUENCE</scope>
</reference>
<evidence type="ECO:0000313" key="2">
    <source>
        <dbReference type="Proteomes" id="UP001154329"/>
    </source>
</evidence>
<proteinExistence type="predicted"/>
<evidence type="ECO:0008006" key="3">
    <source>
        <dbReference type="Google" id="ProtNLM"/>
    </source>
</evidence>
<name>A0A9P0IRF7_APHGO</name>
<keyword evidence="2" id="KW-1185">Reference proteome</keyword>
<dbReference type="InterPro" id="IPR011989">
    <property type="entry name" value="ARM-like"/>
</dbReference>
<dbReference type="GO" id="GO:0007099">
    <property type="term" value="P:centriole replication"/>
    <property type="evidence" value="ECO:0007669"/>
    <property type="project" value="TreeGrafter"/>
</dbReference>
<dbReference type="GO" id="GO:0005813">
    <property type="term" value="C:centrosome"/>
    <property type="evidence" value="ECO:0007669"/>
    <property type="project" value="InterPro"/>
</dbReference>